<evidence type="ECO:0000256" key="1">
    <source>
        <dbReference type="SAM" id="MobiDB-lite"/>
    </source>
</evidence>
<gene>
    <name evidence="2" type="ORF">J2S47_002901</name>
</gene>
<feature type="compositionally biased region" description="Basic and acidic residues" evidence="1">
    <location>
        <begin position="136"/>
        <end position="145"/>
    </location>
</feature>
<dbReference type="SUPFAM" id="SSF46689">
    <property type="entry name" value="Homeodomain-like"/>
    <property type="match status" value="1"/>
</dbReference>
<reference evidence="2 3" key="1">
    <citation type="submission" date="2023-07" db="EMBL/GenBank/DDBJ databases">
        <title>Sequencing the genomes of 1000 actinobacteria strains.</title>
        <authorList>
            <person name="Klenk H.-P."/>
        </authorList>
    </citation>
    <scope>NUCLEOTIDE SEQUENCE [LARGE SCALE GENOMIC DNA]</scope>
    <source>
        <strain evidence="2 3">DSM 40229</strain>
    </source>
</reference>
<organism evidence="2 3">
    <name type="scientific">Streptomyces griseoviridis</name>
    <dbReference type="NCBI Taxonomy" id="45398"/>
    <lineage>
        <taxon>Bacteria</taxon>
        <taxon>Bacillati</taxon>
        <taxon>Actinomycetota</taxon>
        <taxon>Actinomycetes</taxon>
        <taxon>Kitasatosporales</taxon>
        <taxon>Streptomycetaceae</taxon>
        <taxon>Streptomyces</taxon>
    </lineage>
</organism>
<dbReference type="Proteomes" id="UP001231675">
    <property type="component" value="Unassembled WGS sequence"/>
</dbReference>
<evidence type="ECO:0000313" key="3">
    <source>
        <dbReference type="Proteomes" id="UP001231675"/>
    </source>
</evidence>
<proteinExistence type="predicted"/>
<feature type="region of interest" description="Disordered" evidence="1">
    <location>
        <begin position="136"/>
        <end position="164"/>
    </location>
</feature>
<comment type="caution">
    <text evidence="2">The sequence shown here is derived from an EMBL/GenBank/DDBJ whole genome shotgun (WGS) entry which is preliminary data.</text>
</comment>
<keyword evidence="3" id="KW-1185">Reference proteome</keyword>
<accession>A0ABT9LFG0</accession>
<keyword evidence="2" id="KW-0238">DNA-binding</keyword>
<feature type="compositionally biased region" description="Basic and acidic residues" evidence="1">
    <location>
        <begin position="153"/>
        <end position="164"/>
    </location>
</feature>
<dbReference type="RefSeq" id="WP_189414587.1">
    <property type="nucleotide sequence ID" value="NZ_BMSM01000003.1"/>
</dbReference>
<sequence length="341" mass="38114">MTATRADIVAMLRDGHSNSRIARELRCDKGRVRRIRTELDLPAYVPTEQTRTLEEKWATHTRPVDGGHLEWTGERATASGTPTFRYKEQSHSPAAVAFRIRTGREAVGYVIADCGMQHCVAPDHVDDEAGRQVKRMEKRRERGLDSRPAVCPHGHDQGAHGRLEPDGTAYCEACKRDRQAVPPDEKEARRRGRAATRQRIEVLLRQGVAHTEIARRLGVNRKTVRKLHDALGLPARRRVRRPSHTSPEDAFRAHTRLSTGGHVLWTGYADGALPIVCHGTVKTPAPRIAFRLHHGRDPEGRLTRTCDMPGCVAGAHYADRLIRDAHKRADKAFAVIFGLSA</sequence>
<protein>
    <submittedName>
        <fullName evidence="2">DNA-binding CsgD family transcriptional regulator</fullName>
    </submittedName>
</protein>
<dbReference type="GeneID" id="91551850"/>
<name>A0ABT9LFG0_STRGD</name>
<dbReference type="GO" id="GO:0003677">
    <property type="term" value="F:DNA binding"/>
    <property type="evidence" value="ECO:0007669"/>
    <property type="project" value="UniProtKB-KW"/>
</dbReference>
<dbReference type="InterPro" id="IPR009057">
    <property type="entry name" value="Homeodomain-like_sf"/>
</dbReference>
<evidence type="ECO:0000313" key="2">
    <source>
        <dbReference type="EMBL" id="MDP9682399.1"/>
    </source>
</evidence>
<dbReference type="Gene3D" id="1.10.10.60">
    <property type="entry name" value="Homeodomain-like"/>
    <property type="match status" value="1"/>
</dbReference>
<dbReference type="EMBL" id="JAURUD010000001">
    <property type="protein sequence ID" value="MDP9682399.1"/>
    <property type="molecule type" value="Genomic_DNA"/>
</dbReference>